<dbReference type="InterPro" id="IPR025536">
    <property type="entry name" value="DUF4422"/>
</dbReference>
<evidence type="ECO:0000313" key="3">
    <source>
        <dbReference type="Proteomes" id="UP000006238"/>
    </source>
</evidence>
<name>D4S1W9_9FIRM</name>
<dbReference type="AlphaFoldDB" id="D4S1W9"/>
<sequence>MQIKRVKVISMNIKICIATQKKYRLPDDDIYIPIQVGAKVIDNNTGYVKDDTGISISEKNPYFCELTGLYWIWKNIDADYYGLVHYRRYFKKRYVLGRDKYKKILDRNYLENILKKSDIVLPKKRHYYIENIRSHYTHTHYGEHLSVVRDILKSNNPEYLHSFEKIMKKRSAHMFNMMIMKKKIFNEYCNWLFPILFDMENEIDITGYSKFQARLFGRISEILLDVWLDYKGYNYVELPVLMTEKVNWNRKIRSFMSAKFKGIKYDSSF</sequence>
<dbReference type="HOGENOM" id="CLU_065769_1_0_9"/>
<gene>
    <name evidence="2" type="ORF">BUTYVIB_02091</name>
</gene>
<keyword evidence="3" id="KW-1185">Reference proteome</keyword>
<organism evidence="2 3">
    <name type="scientific">Eshraghiella crossota DSM 2876</name>
    <dbReference type="NCBI Taxonomy" id="511680"/>
    <lineage>
        <taxon>Bacteria</taxon>
        <taxon>Bacillati</taxon>
        <taxon>Bacillota</taxon>
        <taxon>Clostridia</taxon>
        <taxon>Lachnospirales</taxon>
        <taxon>Lachnospiraceae</taxon>
        <taxon>Eshraghiella</taxon>
    </lineage>
</organism>
<comment type="caution">
    <text evidence="2">The sequence shown here is derived from an EMBL/GenBank/DDBJ whole genome shotgun (WGS) entry which is preliminary data.</text>
</comment>
<dbReference type="RefSeq" id="WP_005604061.1">
    <property type="nucleotide sequence ID" value="NZ_GG663524.1"/>
</dbReference>
<dbReference type="EMBL" id="ABWN01000035">
    <property type="protein sequence ID" value="EFF67867.1"/>
    <property type="molecule type" value="Genomic_DNA"/>
</dbReference>
<evidence type="ECO:0000259" key="1">
    <source>
        <dbReference type="Pfam" id="PF14393"/>
    </source>
</evidence>
<reference evidence="2 3" key="1">
    <citation type="submission" date="2010-02" db="EMBL/GenBank/DDBJ databases">
        <authorList>
            <person name="Weinstock G."/>
            <person name="Sodergren E."/>
            <person name="Clifton S."/>
            <person name="Fulton L."/>
            <person name="Fulton B."/>
            <person name="Courtney L."/>
            <person name="Fronick C."/>
            <person name="Harrison M."/>
            <person name="Strong C."/>
            <person name="Farmer C."/>
            <person name="Delahaunty K."/>
            <person name="Markovic C."/>
            <person name="Hall O."/>
            <person name="Minx P."/>
            <person name="Tomlinson C."/>
            <person name="Mitreva M."/>
            <person name="Nelson J."/>
            <person name="Hou S."/>
            <person name="Wollam A."/>
            <person name="Pepin K.H."/>
            <person name="Johnson M."/>
            <person name="Bhonagiri V."/>
            <person name="Zhang X."/>
            <person name="Suruliraj S."/>
            <person name="Warren W."/>
            <person name="Chinwalla A."/>
            <person name="Mardis E.R."/>
            <person name="Wilson R.K."/>
        </authorList>
    </citation>
    <scope>NUCLEOTIDE SEQUENCE [LARGE SCALE GENOMIC DNA]</scope>
    <source>
        <strain evidence="2 3">DSM 2876</strain>
    </source>
</reference>
<dbReference type="Pfam" id="PF14393">
    <property type="entry name" value="DUF4422"/>
    <property type="match status" value="1"/>
</dbReference>
<dbReference type="eggNOG" id="COG1442">
    <property type="taxonomic scope" value="Bacteria"/>
</dbReference>
<evidence type="ECO:0000313" key="2">
    <source>
        <dbReference type="EMBL" id="EFF67867.1"/>
    </source>
</evidence>
<feature type="domain" description="DUF4422" evidence="1">
    <location>
        <begin position="14"/>
        <end position="230"/>
    </location>
</feature>
<proteinExistence type="predicted"/>
<protein>
    <recommendedName>
        <fullName evidence="1">DUF4422 domain-containing protein</fullName>
    </recommendedName>
</protein>
<dbReference type="Proteomes" id="UP000006238">
    <property type="component" value="Unassembled WGS sequence"/>
</dbReference>
<accession>D4S1W9</accession>